<accession>A0AC34G6M8</accession>
<proteinExistence type="predicted"/>
<dbReference type="Proteomes" id="UP000887579">
    <property type="component" value="Unplaced"/>
</dbReference>
<sequence length="258" mass="28773">MYNQTFKDPSNNNSGIRLDIVTQTDESENLVQPAFDKYQTVVQKACEIFGNESNILICLLHSLTADEEEHGGRESSSQWKMLLNLVHFTDAFEKYAKSLCNSKSDHASVSLIDSYLQCFDTNKNLMRVLFPCGGAIWKYLSCSTRKNIIKFSAELFHFIPHFKEIMMVADSSEILNQMFNLLAESFQDEKFGCLFLTFVPVGIEIVSCMQKFLKGEKTTKEVLIHVGETILTTLAACGGATSGAAIIDQIIGGMFGSV</sequence>
<dbReference type="WBParaSite" id="ES5_v2.g25434.t1">
    <property type="protein sequence ID" value="ES5_v2.g25434.t1"/>
    <property type="gene ID" value="ES5_v2.g25434"/>
</dbReference>
<evidence type="ECO:0000313" key="2">
    <source>
        <dbReference type="WBParaSite" id="ES5_v2.g25434.t1"/>
    </source>
</evidence>
<protein>
    <submittedName>
        <fullName evidence="2">Uncharacterized protein</fullName>
    </submittedName>
</protein>
<reference evidence="2" key="1">
    <citation type="submission" date="2022-11" db="UniProtKB">
        <authorList>
            <consortium name="WormBaseParasite"/>
        </authorList>
    </citation>
    <scope>IDENTIFICATION</scope>
</reference>
<organism evidence="1 2">
    <name type="scientific">Panagrolaimus sp. ES5</name>
    <dbReference type="NCBI Taxonomy" id="591445"/>
    <lineage>
        <taxon>Eukaryota</taxon>
        <taxon>Metazoa</taxon>
        <taxon>Ecdysozoa</taxon>
        <taxon>Nematoda</taxon>
        <taxon>Chromadorea</taxon>
        <taxon>Rhabditida</taxon>
        <taxon>Tylenchina</taxon>
        <taxon>Panagrolaimomorpha</taxon>
        <taxon>Panagrolaimoidea</taxon>
        <taxon>Panagrolaimidae</taxon>
        <taxon>Panagrolaimus</taxon>
    </lineage>
</organism>
<name>A0AC34G6M8_9BILA</name>
<evidence type="ECO:0000313" key="1">
    <source>
        <dbReference type="Proteomes" id="UP000887579"/>
    </source>
</evidence>